<reference evidence="4 5" key="1">
    <citation type="journal article" date="2012" name="Science">
        <title>The Paleozoic origin of enzymatic lignin decomposition reconstructed from 31 fungal genomes.</title>
        <authorList>
            <person name="Floudas D."/>
            <person name="Binder M."/>
            <person name="Riley R."/>
            <person name="Barry K."/>
            <person name="Blanchette R.A."/>
            <person name="Henrissat B."/>
            <person name="Martinez A.T."/>
            <person name="Otillar R."/>
            <person name="Spatafora J.W."/>
            <person name="Yadav J.S."/>
            <person name="Aerts A."/>
            <person name="Benoit I."/>
            <person name="Boyd A."/>
            <person name="Carlson A."/>
            <person name="Copeland A."/>
            <person name="Coutinho P.M."/>
            <person name="de Vries R.P."/>
            <person name="Ferreira P."/>
            <person name="Findley K."/>
            <person name="Foster B."/>
            <person name="Gaskell J."/>
            <person name="Glotzer D."/>
            <person name="Gorecki P."/>
            <person name="Heitman J."/>
            <person name="Hesse C."/>
            <person name="Hori C."/>
            <person name="Igarashi K."/>
            <person name="Jurgens J.A."/>
            <person name="Kallen N."/>
            <person name="Kersten P."/>
            <person name="Kohler A."/>
            <person name="Kuees U."/>
            <person name="Kumar T.K.A."/>
            <person name="Kuo A."/>
            <person name="LaButti K."/>
            <person name="Larrondo L.F."/>
            <person name="Lindquist E."/>
            <person name="Ling A."/>
            <person name="Lombard V."/>
            <person name="Lucas S."/>
            <person name="Lundell T."/>
            <person name="Martin R."/>
            <person name="McLaughlin D.J."/>
            <person name="Morgenstern I."/>
            <person name="Morin E."/>
            <person name="Murat C."/>
            <person name="Nagy L.G."/>
            <person name="Nolan M."/>
            <person name="Ohm R.A."/>
            <person name="Patyshakuliyeva A."/>
            <person name="Rokas A."/>
            <person name="Ruiz-Duenas F.J."/>
            <person name="Sabat G."/>
            <person name="Salamov A."/>
            <person name="Samejima M."/>
            <person name="Schmutz J."/>
            <person name="Slot J.C."/>
            <person name="St John F."/>
            <person name="Stenlid J."/>
            <person name="Sun H."/>
            <person name="Sun S."/>
            <person name="Syed K."/>
            <person name="Tsang A."/>
            <person name="Wiebenga A."/>
            <person name="Young D."/>
            <person name="Pisabarro A."/>
            <person name="Eastwood D.C."/>
            <person name="Martin F."/>
            <person name="Cullen D."/>
            <person name="Grigoriev I.V."/>
            <person name="Hibbett D.S."/>
        </authorList>
    </citation>
    <scope>NUCLEOTIDE SEQUENCE [LARGE SCALE GENOMIC DNA]</scope>
    <source>
        <strain evidence="4 5">ATCC 11539</strain>
    </source>
</reference>
<feature type="coiled-coil region" evidence="1">
    <location>
        <begin position="241"/>
        <end position="300"/>
    </location>
</feature>
<feature type="compositionally biased region" description="Low complexity" evidence="2">
    <location>
        <begin position="1"/>
        <end position="13"/>
    </location>
</feature>
<dbReference type="OrthoDB" id="10263751at2759"/>
<feature type="compositionally biased region" description="Basic and acidic residues" evidence="2">
    <location>
        <begin position="54"/>
        <end position="64"/>
    </location>
</feature>
<feature type="compositionally biased region" description="Acidic residues" evidence="2">
    <location>
        <begin position="29"/>
        <end position="39"/>
    </location>
</feature>
<feature type="region of interest" description="Disordered" evidence="2">
    <location>
        <begin position="1"/>
        <end position="65"/>
    </location>
</feature>
<sequence length="483" mass="53387">MSAHARAGSGSSSDTARMKRDVRFKDPVVEPESEEEEGSEFGGDQEGAVGPGAREAEVARESKQSRAVATSSSWTDFDFSIMLALAAPIGNWLTGTDHLKNLFLICLLIFYLHQIIEVPWQLYQSALPRRIPPGVKTPPEPDSTHSHLAELARSELRQHEFIYLALSLASPFIGAYLLRHGLAALSSDGAAPPLSWFSITLFMFAVGIRPWSHLIKRLRARTHDLHDTVHYHHLSQTLAGGLEAESKIRELAEHVRTLEAELQRLKHAAEDSKALLEDEHDDLADSVKDLKGSLKKHERKSDAARTAHEKRLHAVETTLGFVLEHLKHQEKLRTQDPWNKSISSANGFVQAHPFLHYLASTLLYIPNKLLAVVTPPASPLDGTNGFVEVTHSPPGAKSHASQVPGLETIDEDSDDATLSPPSGEADTKDRPKRGRRGRRRATSRQRSAGYSVRDLAIQAVTLPYRAAERVLVIATSPIHKHLM</sequence>
<proteinExistence type="predicted"/>
<keyword evidence="1" id="KW-0175">Coiled coil</keyword>
<feature type="compositionally biased region" description="Basic and acidic residues" evidence="2">
    <location>
        <begin position="16"/>
        <end position="28"/>
    </location>
</feature>
<gene>
    <name evidence="4" type="ORF">GLOTRDRAFT_138471</name>
</gene>
<dbReference type="RefSeq" id="XP_007865680.1">
    <property type="nucleotide sequence ID" value="XM_007867489.1"/>
</dbReference>
<dbReference type="EMBL" id="KB469301">
    <property type="protein sequence ID" value="EPQ55608.1"/>
    <property type="molecule type" value="Genomic_DNA"/>
</dbReference>
<evidence type="ECO:0000256" key="2">
    <source>
        <dbReference type="SAM" id="MobiDB-lite"/>
    </source>
</evidence>
<protein>
    <submittedName>
        <fullName evidence="4">Uncharacterized protein</fullName>
    </submittedName>
</protein>
<dbReference type="Proteomes" id="UP000030669">
    <property type="component" value="Unassembled WGS sequence"/>
</dbReference>
<evidence type="ECO:0000313" key="5">
    <source>
        <dbReference type="Proteomes" id="UP000030669"/>
    </source>
</evidence>
<feature type="transmembrane region" description="Helical" evidence="3">
    <location>
        <begin position="190"/>
        <end position="211"/>
    </location>
</feature>
<organism evidence="4 5">
    <name type="scientific">Gloeophyllum trabeum (strain ATCC 11539 / FP-39264 / Madison 617)</name>
    <name type="common">Brown rot fungus</name>
    <dbReference type="NCBI Taxonomy" id="670483"/>
    <lineage>
        <taxon>Eukaryota</taxon>
        <taxon>Fungi</taxon>
        <taxon>Dikarya</taxon>
        <taxon>Basidiomycota</taxon>
        <taxon>Agaricomycotina</taxon>
        <taxon>Agaricomycetes</taxon>
        <taxon>Gloeophyllales</taxon>
        <taxon>Gloeophyllaceae</taxon>
        <taxon>Gloeophyllum</taxon>
    </lineage>
</organism>
<dbReference type="AlphaFoldDB" id="S7Q837"/>
<dbReference type="PANTHER" id="PTHR42032">
    <property type="entry name" value="YALI0E30679P"/>
    <property type="match status" value="1"/>
</dbReference>
<evidence type="ECO:0000256" key="3">
    <source>
        <dbReference type="SAM" id="Phobius"/>
    </source>
</evidence>
<keyword evidence="5" id="KW-1185">Reference proteome</keyword>
<keyword evidence="3" id="KW-1133">Transmembrane helix</keyword>
<feature type="region of interest" description="Disordered" evidence="2">
    <location>
        <begin position="409"/>
        <end position="448"/>
    </location>
</feature>
<feature type="transmembrane region" description="Helical" evidence="3">
    <location>
        <begin position="161"/>
        <end position="178"/>
    </location>
</feature>
<feature type="compositionally biased region" description="Basic residues" evidence="2">
    <location>
        <begin position="430"/>
        <end position="443"/>
    </location>
</feature>
<name>S7Q837_GLOTA</name>
<dbReference type="OMA" id="QIVEIPW"/>
<evidence type="ECO:0000313" key="4">
    <source>
        <dbReference type="EMBL" id="EPQ55608.1"/>
    </source>
</evidence>
<keyword evidence="3" id="KW-0812">Transmembrane</keyword>
<dbReference type="KEGG" id="gtr:GLOTRDRAFT_138471"/>
<dbReference type="HOGENOM" id="CLU_037537_1_0_1"/>
<dbReference type="PANTHER" id="PTHR42032:SF1">
    <property type="entry name" value="YALI0E30679P"/>
    <property type="match status" value="1"/>
</dbReference>
<keyword evidence="3" id="KW-0472">Membrane</keyword>
<evidence type="ECO:0000256" key="1">
    <source>
        <dbReference type="SAM" id="Coils"/>
    </source>
</evidence>
<dbReference type="GeneID" id="19303996"/>
<dbReference type="eggNOG" id="ENOG502RXR7">
    <property type="taxonomic scope" value="Eukaryota"/>
</dbReference>
<accession>S7Q837</accession>